<evidence type="ECO:0000313" key="8">
    <source>
        <dbReference type="EMBL" id="HBP28746.1"/>
    </source>
</evidence>
<sequence>MVLNGPDSARVKSRTRKPANGLVMIISFCMLFYAIRFSNQNTVYLSYDHFFLLLFSNQRTTSVCKDGAAMNTRQMRYFIKVFELGNMTKAAATLHIAQPALTQQIHLLEAELGVSLFLRSTRGVKPTEEGTLLYKHAQTIVRQIDNTKAILHRRDNPVSGTVSIALASSTARMLALPLIHQVKQRYPSVILEIVDLPSADLTRQVLQGRVDFALTPDQQEIKGMVLKPFLVEELLLLLHAQTSIKKRRVNIEDIKDVPLILPSLPNRLRSRIDHAFLERRLPYELIAEASTSAILIPAVKNGLAATILPYSAAHEEIHDGTITMRRFDFEFFREIFICHTNNIMRNDAVDCVMDECEKTAARLIAKNVWKYTKLL</sequence>
<dbReference type="InterPro" id="IPR036388">
    <property type="entry name" value="WH-like_DNA-bd_sf"/>
</dbReference>
<dbReference type="AlphaFoldDB" id="A0A356LCL8"/>
<protein>
    <submittedName>
        <fullName evidence="8">LysR family transcriptional regulator</fullName>
    </submittedName>
</protein>
<dbReference type="SUPFAM" id="SSF53850">
    <property type="entry name" value="Periplasmic binding protein-like II"/>
    <property type="match status" value="1"/>
</dbReference>
<dbReference type="Gene3D" id="1.10.10.10">
    <property type="entry name" value="Winged helix-like DNA-binding domain superfamily/Winged helix DNA-binding domain"/>
    <property type="match status" value="1"/>
</dbReference>
<dbReference type="PANTHER" id="PTHR30293">
    <property type="entry name" value="TRANSCRIPTIONAL REGULATORY PROTEIN NAC-RELATED"/>
    <property type="match status" value="1"/>
</dbReference>
<dbReference type="Pfam" id="PF00126">
    <property type="entry name" value="HTH_1"/>
    <property type="match status" value="1"/>
</dbReference>
<accession>A0A356LCL8</accession>
<dbReference type="EMBL" id="DOEK01000008">
    <property type="protein sequence ID" value="HBP28746.1"/>
    <property type="molecule type" value="Genomic_DNA"/>
</dbReference>
<keyword evidence="5" id="KW-0804">Transcription</keyword>
<dbReference type="PRINTS" id="PR00039">
    <property type="entry name" value="HTHLYSR"/>
</dbReference>
<keyword evidence="3" id="KW-0238">DNA-binding</keyword>
<keyword evidence="4" id="KW-0010">Activator</keyword>
<dbReference type="InterPro" id="IPR000847">
    <property type="entry name" value="LysR_HTH_N"/>
</dbReference>
<dbReference type="GO" id="GO:2000142">
    <property type="term" value="P:regulation of DNA-templated transcription initiation"/>
    <property type="evidence" value="ECO:0007669"/>
    <property type="project" value="TreeGrafter"/>
</dbReference>
<evidence type="ECO:0000256" key="4">
    <source>
        <dbReference type="ARBA" id="ARBA00023159"/>
    </source>
</evidence>
<feature type="domain" description="HTH lysR-type" evidence="7">
    <location>
        <begin position="70"/>
        <end position="127"/>
    </location>
</feature>
<keyword evidence="6" id="KW-0472">Membrane</keyword>
<comment type="caution">
    <text evidence="8">The sequence shown here is derived from an EMBL/GenBank/DDBJ whole genome shotgun (WGS) entry which is preliminary data.</text>
</comment>
<feature type="transmembrane region" description="Helical" evidence="6">
    <location>
        <begin position="21"/>
        <end position="38"/>
    </location>
</feature>
<evidence type="ECO:0000256" key="3">
    <source>
        <dbReference type="ARBA" id="ARBA00023125"/>
    </source>
</evidence>
<dbReference type="PANTHER" id="PTHR30293:SF0">
    <property type="entry name" value="NITROGEN ASSIMILATION REGULATORY PROTEIN NAC"/>
    <property type="match status" value="1"/>
</dbReference>
<evidence type="ECO:0000256" key="1">
    <source>
        <dbReference type="ARBA" id="ARBA00009437"/>
    </source>
</evidence>
<keyword evidence="6" id="KW-1133">Transmembrane helix</keyword>
<dbReference type="FunFam" id="1.10.10.10:FF:000001">
    <property type="entry name" value="LysR family transcriptional regulator"/>
    <property type="match status" value="1"/>
</dbReference>
<dbReference type="SUPFAM" id="SSF46785">
    <property type="entry name" value="Winged helix' DNA-binding domain"/>
    <property type="match status" value="1"/>
</dbReference>
<comment type="similarity">
    <text evidence="1">Belongs to the LysR transcriptional regulatory family.</text>
</comment>
<dbReference type="PROSITE" id="PS50931">
    <property type="entry name" value="HTH_LYSR"/>
    <property type="match status" value="1"/>
</dbReference>
<dbReference type="InterPro" id="IPR005119">
    <property type="entry name" value="LysR_subst-bd"/>
</dbReference>
<dbReference type="Gene3D" id="3.40.190.290">
    <property type="match status" value="1"/>
</dbReference>
<evidence type="ECO:0000313" key="9">
    <source>
        <dbReference type="Proteomes" id="UP000264036"/>
    </source>
</evidence>
<dbReference type="InterPro" id="IPR036390">
    <property type="entry name" value="WH_DNA-bd_sf"/>
</dbReference>
<keyword evidence="2" id="KW-0805">Transcription regulation</keyword>
<evidence type="ECO:0000256" key="6">
    <source>
        <dbReference type="SAM" id="Phobius"/>
    </source>
</evidence>
<reference evidence="8 9" key="1">
    <citation type="journal article" date="2018" name="Nat. Biotechnol.">
        <title>A standardized bacterial taxonomy based on genome phylogeny substantially revises the tree of life.</title>
        <authorList>
            <person name="Parks D.H."/>
            <person name="Chuvochina M."/>
            <person name="Waite D.W."/>
            <person name="Rinke C."/>
            <person name="Skarshewski A."/>
            <person name="Chaumeil P.A."/>
            <person name="Hugenholtz P."/>
        </authorList>
    </citation>
    <scope>NUCLEOTIDE SEQUENCE [LARGE SCALE GENOMIC DNA]</scope>
    <source>
        <strain evidence="8">UBA10707</strain>
    </source>
</reference>
<name>A0A356LCL8_9BURK</name>
<evidence type="ECO:0000259" key="7">
    <source>
        <dbReference type="PROSITE" id="PS50931"/>
    </source>
</evidence>
<dbReference type="GO" id="GO:0003700">
    <property type="term" value="F:DNA-binding transcription factor activity"/>
    <property type="evidence" value="ECO:0007669"/>
    <property type="project" value="InterPro"/>
</dbReference>
<evidence type="ECO:0000256" key="2">
    <source>
        <dbReference type="ARBA" id="ARBA00023015"/>
    </source>
</evidence>
<dbReference type="GO" id="GO:0003677">
    <property type="term" value="F:DNA binding"/>
    <property type="evidence" value="ECO:0007669"/>
    <property type="project" value="UniProtKB-KW"/>
</dbReference>
<proteinExistence type="inferred from homology"/>
<dbReference type="Proteomes" id="UP000264036">
    <property type="component" value="Unassembled WGS sequence"/>
</dbReference>
<evidence type="ECO:0000256" key="5">
    <source>
        <dbReference type="ARBA" id="ARBA00023163"/>
    </source>
</evidence>
<gene>
    <name evidence="8" type="ORF">DD666_04955</name>
</gene>
<organism evidence="8 9">
    <name type="scientific">Advenella kashmirensis</name>
    <dbReference type="NCBI Taxonomy" id="310575"/>
    <lineage>
        <taxon>Bacteria</taxon>
        <taxon>Pseudomonadati</taxon>
        <taxon>Pseudomonadota</taxon>
        <taxon>Betaproteobacteria</taxon>
        <taxon>Burkholderiales</taxon>
        <taxon>Alcaligenaceae</taxon>
    </lineage>
</organism>
<dbReference type="Pfam" id="PF03466">
    <property type="entry name" value="LysR_substrate"/>
    <property type="match status" value="1"/>
</dbReference>
<keyword evidence="6" id="KW-0812">Transmembrane</keyword>